<dbReference type="EMBL" id="UINC01151389">
    <property type="protein sequence ID" value="SVD44964.1"/>
    <property type="molecule type" value="Genomic_DNA"/>
</dbReference>
<proteinExistence type="predicted"/>
<organism evidence="1">
    <name type="scientific">marine metagenome</name>
    <dbReference type="NCBI Taxonomy" id="408172"/>
    <lineage>
        <taxon>unclassified sequences</taxon>
        <taxon>metagenomes</taxon>
        <taxon>ecological metagenomes</taxon>
    </lineage>
</organism>
<feature type="non-terminal residue" evidence="1">
    <location>
        <position position="1"/>
    </location>
</feature>
<name>A0A382VEM5_9ZZZZ</name>
<sequence>DGGVVVAESLDKPYHLVASIFFGSDSLIIELGTRSLISQECLPQITLLLRDLAGLE</sequence>
<gene>
    <name evidence="1" type="ORF">METZ01_LOCUS397818</name>
</gene>
<dbReference type="AlphaFoldDB" id="A0A382VEM5"/>
<protein>
    <submittedName>
        <fullName evidence="1">Uncharacterized protein</fullName>
    </submittedName>
</protein>
<accession>A0A382VEM5</accession>
<reference evidence="1" key="1">
    <citation type="submission" date="2018-05" db="EMBL/GenBank/DDBJ databases">
        <authorList>
            <person name="Lanie J.A."/>
            <person name="Ng W.-L."/>
            <person name="Kazmierczak K.M."/>
            <person name="Andrzejewski T.M."/>
            <person name="Davidsen T.M."/>
            <person name="Wayne K.J."/>
            <person name="Tettelin H."/>
            <person name="Glass J.I."/>
            <person name="Rusch D."/>
            <person name="Podicherti R."/>
            <person name="Tsui H.-C.T."/>
            <person name="Winkler M.E."/>
        </authorList>
    </citation>
    <scope>NUCLEOTIDE SEQUENCE</scope>
</reference>
<evidence type="ECO:0000313" key="1">
    <source>
        <dbReference type="EMBL" id="SVD44964.1"/>
    </source>
</evidence>